<dbReference type="GeneID" id="28733983"/>
<feature type="compositionally biased region" description="Low complexity" evidence="11">
    <location>
        <begin position="18"/>
        <end position="29"/>
    </location>
</feature>
<dbReference type="PROSITE" id="PS51285">
    <property type="entry name" value="AGC_KINASE_CTER"/>
    <property type="match status" value="1"/>
</dbReference>
<dbReference type="AlphaFoldDB" id="A0A0N0NPY0"/>
<dbReference type="CDD" id="cd11651">
    <property type="entry name" value="YPK1_N_like"/>
    <property type="match status" value="1"/>
</dbReference>
<evidence type="ECO:0000259" key="12">
    <source>
        <dbReference type="PROSITE" id="PS50011"/>
    </source>
</evidence>
<dbReference type="InterPro" id="IPR017892">
    <property type="entry name" value="Pkinase_C"/>
</dbReference>
<feature type="domain" description="Protein kinase" evidence="12">
    <location>
        <begin position="283"/>
        <end position="540"/>
    </location>
</feature>
<dbReference type="PROSITE" id="PS00108">
    <property type="entry name" value="PROTEIN_KINASE_ST"/>
    <property type="match status" value="1"/>
</dbReference>
<evidence type="ECO:0000256" key="10">
    <source>
        <dbReference type="PROSITE-ProRule" id="PRU10141"/>
    </source>
</evidence>
<dbReference type="GO" id="GO:0005524">
    <property type="term" value="F:ATP binding"/>
    <property type="evidence" value="ECO:0007669"/>
    <property type="project" value="UniProtKB-UniRule"/>
</dbReference>
<dbReference type="STRING" id="1664694.A0A0N0NPY0"/>
<feature type="region of interest" description="Disordered" evidence="11">
    <location>
        <begin position="14"/>
        <end position="60"/>
    </location>
</feature>
<dbReference type="GO" id="GO:0004674">
    <property type="term" value="F:protein serine/threonine kinase activity"/>
    <property type="evidence" value="ECO:0007669"/>
    <property type="project" value="UniProtKB-KW"/>
</dbReference>
<evidence type="ECO:0000256" key="9">
    <source>
        <dbReference type="ARBA" id="ARBA00048679"/>
    </source>
</evidence>
<dbReference type="InterPro" id="IPR017441">
    <property type="entry name" value="Protein_kinase_ATP_BS"/>
</dbReference>
<keyword evidence="15" id="KW-1185">Reference proteome</keyword>
<evidence type="ECO:0000256" key="1">
    <source>
        <dbReference type="ARBA" id="ARBA00012513"/>
    </source>
</evidence>
<dbReference type="EMBL" id="LFJN01000006">
    <property type="protein sequence ID" value="KPI43049.1"/>
    <property type="molecule type" value="Genomic_DNA"/>
</dbReference>
<accession>A0A0N0NPY0</accession>
<dbReference type="InterPro" id="IPR000719">
    <property type="entry name" value="Prot_kinase_dom"/>
</dbReference>
<reference evidence="14 15" key="1">
    <citation type="submission" date="2015-06" db="EMBL/GenBank/DDBJ databases">
        <title>Draft genome of the ant-associated black yeast Phialophora attae CBS 131958.</title>
        <authorList>
            <person name="Moreno L.F."/>
            <person name="Stielow B.J."/>
            <person name="de Hoog S."/>
            <person name="Vicente V.A."/>
            <person name="Weiss V.A."/>
            <person name="de Vries M."/>
            <person name="Cruz L.M."/>
            <person name="Souza E.M."/>
        </authorList>
    </citation>
    <scope>NUCLEOTIDE SEQUENCE [LARGE SCALE GENOMIC DNA]</scope>
    <source>
        <strain evidence="14 15">CBS 131958</strain>
    </source>
</reference>
<evidence type="ECO:0000256" key="6">
    <source>
        <dbReference type="ARBA" id="ARBA00022777"/>
    </source>
</evidence>
<dbReference type="Gene3D" id="3.30.200.20">
    <property type="entry name" value="Phosphorylase Kinase, domain 1"/>
    <property type="match status" value="1"/>
</dbReference>
<dbReference type="Proteomes" id="UP000038010">
    <property type="component" value="Unassembled WGS sequence"/>
</dbReference>
<dbReference type="InterPro" id="IPR011009">
    <property type="entry name" value="Kinase-like_dom_sf"/>
</dbReference>
<protein>
    <recommendedName>
        <fullName evidence="1">non-specific serine/threonine protein kinase</fullName>
        <ecNumber evidence="1">2.7.11.1</ecNumber>
    </recommendedName>
</protein>
<dbReference type="PANTHER" id="PTHR24351">
    <property type="entry name" value="RIBOSOMAL PROTEIN S6 KINASE"/>
    <property type="match status" value="1"/>
</dbReference>
<evidence type="ECO:0000256" key="11">
    <source>
        <dbReference type="SAM" id="MobiDB-lite"/>
    </source>
</evidence>
<name>A0A0N0NPY0_9EURO</name>
<evidence type="ECO:0000256" key="7">
    <source>
        <dbReference type="ARBA" id="ARBA00022840"/>
    </source>
</evidence>
<feature type="compositionally biased region" description="Basic and acidic residues" evidence="11">
    <location>
        <begin position="218"/>
        <end position="244"/>
    </location>
</feature>
<keyword evidence="3" id="KW-0597">Phosphoprotein</keyword>
<dbReference type="Pfam" id="PF00433">
    <property type="entry name" value="Pkinase_C"/>
    <property type="match status" value="1"/>
</dbReference>
<feature type="domain" description="AGC-kinase C-terminal" evidence="13">
    <location>
        <begin position="541"/>
        <end position="612"/>
    </location>
</feature>
<comment type="catalytic activity">
    <reaction evidence="9">
        <text>L-seryl-[protein] + ATP = O-phospho-L-seryl-[protein] + ADP + H(+)</text>
        <dbReference type="Rhea" id="RHEA:17989"/>
        <dbReference type="Rhea" id="RHEA-COMP:9863"/>
        <dbReference type="Rhea" id="RHEA-COMP:11604"/>
        <dbReference type="ChEBI" id="CHEBI:15378"/>
        <dbReference type="ChEBI" id="CHEBI:29999"/>
        <dbReference type="ChEBI" id="CHEBI:30616"/>
        <dbReference type="ChEBI" id="CHEBI:83421"/>
        <dbReference type="ChEBI" id="CHEBI:456216"/>
        <dbReference type="EC" id="2.7.11.1"/>
    </reaction>
</comment>
<dbReference type="FunFam" id="1.10.510.10:FF:000008">
    <property type="entry name" value="Non-specific serine/threonine protein kinase"/>
    <property type="match status" value="1"/>
</dbReference>
<dbReference type="EC" id="2.7.11.1" evidence="1"/>
<dbReference type="PROSITE" id="PS50011">
    <property type="entry name" value="PROTEIN_KINASE_DOM"/>
    <property type="match status" value="1"/>
</dbReference>
<dbReference type="InterPro" id="IPR000961">
    <property type="entry name" value="AGC-kinase_C"/>
</dbReference>
<evidence type="ECO:0000313" key="15">
    <source>
        <dbReference type="Proteomes" id="UP000038010"/>
    </source>
</evidence>
<dbReference type="SUPFAM" id="SSF56112">
    <property type="entry name" value="Protein kinase-like (PK-like)"/>
    <property type="match status" value="1"/>
</dbReference>
<dbReference type="SMART" id="SM00220">
    <property type="entry name" value="S_TKc"/>
    <property type="match status" value="1"/>
</dbReference>
<keyword evidence="4" id="KW-0808">Transferase</keyword>
<dbReference type="PROSITE" id="PS00107">
    <property type="entry name" value="PROTEIN_KINASE_ATP"/>
    <property type="match status" value="1"/>
</dbReference>
<keyword evidence="7 10" id="KW-0067">ATP-binding</keyword>
<proteinExistence type="predicted"/>
<dbReference type="InterPro" id="IPR008271">
    <property type="entry name" value="Ser/Thr_kinase_AS"/>
</dbReference>
<feature type="region of interest" description="Disordered" evidence="11">
    <location>
        <begin position="218"/>
        <end position="245"/>
    </location>
</feature>
<dbReference type="GO" id="GO:0106310">
    <property type="term" value="F:protein serine kinase activity"/>
    <property type="evidence" value="ECO:0007669"/>
    <property type="project" value="RHEA"/>
</dbReference>
<evidence type="ECO:0000259" key="13">
    <source>
        <dbReference type="PROSITE" id="PS51285"/>
    </source>
</evidence>
<dbReference type="Pfam" id="PF00069">
    <property type="entry name" value="Pkinase"/>
    <property type="match status" value="1"/>
</dbReference>
<dbReference type="VEuPathDB" id="FungiDB:AB675_2155"/>
<evidence type="ECO:0000256" key="4">
    <source>
        <dbReference type="ARBA" id="ARBA00022679"/>
    </source>
</evidence>
<feature type="binding site" evidence="10">
    <location>
        <position position="316"/>
    </location>
    <ligand>
        <name>ATP</name>
        <dbReference type="ChEBI" id="CHEBI:30616"/>
    </ligand>
</feature>
<organism evidence="14 15">
    <name type="scientific">Cyphellophora attinorum</name>
    <dbReference type="NCBI Taxonomy" id="1664694"/>
    <lineage>
        <taxon>Eukaryota</taxon>
        <taxon>Fungi</taxon>
        <taxon>Dikarya</taxon>
        <taxon>Ascomycota</taxon>
        <taxon>Pezizomycotina</taxon>
        <taxon>Eurotiomycetes</taxon>
        <taxon>Chaetothyriomycetidae</taxon>
        <taxon>Chaetothyriales</taxon>
        <taxon>Cyphellophoraceae</taxon>
        <taxon>Cyphellophora</taxon>
    </lineage>
</organism>
<keyword evidence="5 10" id="KW-0547">Nucleotide-binding</keyword>
<dbReference type="Gene3D" id="1.10.510.10">
    <property type="entry name" value="Transferase(Phosphotransferase) domain 1"/>
    <property type="match status" value="1"/>
</dbReference>
<dbReference type="OrthoDB" id="63267at2759"/>
<comment type="catalytic activity">
    <reaction evidence="8">
        <text>L-threonyl-[protein] + ATP = O-phospho-L-threonyl-[protein] + ADP + H(+)</text>
        <dbReference type="Rhea" id="RHEA:46608"/>
        <dbReference type="Rhea" id="RHEA-COMP:11060"/>
        <dbReference type="Rhea" id="RHEA-COMP:11605"/>
        <dbReference type="ChEBI" id="CHEBI:15378"/>
        <dbReference type="ChEBI" id="CHEBI:30013"/>
        <dbReference type="ChEBI" id="CHEBI:30616"/>
        <dbReference type="ChEBI" id="CHEBI:61977"/>
        <dbReference type="ChEBI" id="CHEBI:456216"/>
        <dbReference type="EC" id="2.7.11.1"/>
    </reaction>
</comment>
<evidence type="ECO:0000256" key="3">
    <source>
        <dbReference type="ARBA" id="ARBA00022553"/>
    </source>
</evidence>
<evidence type="ECO:0000256" key="5">
    <source>
        <dbReference type="ARBA" id="ARBA00022741"/>
    </source>
</evidence>
<evidence type="ECO:0000256" key="8">
    <source>
        <dbReference type="ARBA" id="ARBA00047899"/>
    </source>
</evidence>
<feature type="compositionally biased region" description="Polar residues" evidence="11">
    <location>
        <begin position="39"/>
        <end position="60"/>
    </location>
</feature>
<evidence type="ECO:0000256" key="2">
    <source>
        <dbReference type="ARBA" id="ARBA00022527"/>
    </source>
</evidence>
<dbReference type="RefSeq" id="XP_018003012.1">
    <property type="nucleotide sequence ID" value="XM_018142103.1"/>
</dbReference>
<keyword evidence="6 14" id="KW-0418">Kinase</keyword>
<sequence length="626" mass="69702">MSWKLTKKLKETHLAPLTSGFSRSTSTSTVKAGEEEHTPTPQDAPPNTMSQTPSNVSTTSANGIAASEAMSNPPVQTTKPGILIVTLHEGKGFSLPQQYQQAFNNYYGGAQAGSVRPNSSYSANSVAGSYAHSNRPVSTHGGINAAPTIHGRYNSKYLPYALLDFDKVQVFVDAVSGSPENPLWAGDNTSFKFDVSRVTELSVQLYLRNPAARPGVGRSEDIFLDPKKSKKDNEKAEAAHRHQEAQAGQLGAEWRDIQFGSGTIKIGVNYVENREGSLKIDDFDLLKVVGRGSFGKVMQVLKKDTGRIYALKTIRKAHIISRSEVAHTLAERSVLAQINNPFITPLKFSFQSPDKLYFVLAFVNGGELFHHLQKEQRFDINRSRFYTAELLCALECLHGFKVIYRDLKPENILLDYSGHIALCDFGLCKLDMKDEDRTNTFCGTPEYLAPELLLGHGYTKSVDWWTLGVLLYEMLTGLPPFYDENTNEMYRKILQEPLHFPGPEIVPAAAKDLLTKLLDRDPEQRLGANGASEIKAHHFFANIDWRKLLQRKYEPSFKPNVADARDTENFDKEFTSEVPKDSYVEGPVLSQTMQQQFAGWSYNRPVAGLGDAGGSIRDPSFDDYAR</sequence>
<gene>
    <name evidence="14" type="ORF">AB675_2155</name>
</gene>
<dbReference type="SMART" id="SM00133">
    <property type="entry name" value="S_TK_X"/>
    <property type="match status" value="1"/>
</dbReference>
<comment type="caution">
    <text evidence="14">The sequence shown here is derived from an EMBL/GenBank/DDBJ whole genome shotgun (WGS) entry which is preliminary data.</text>
</comment>
<keyword evidence="2" id="KW-0723">Serine/threonine-protein kinase</keyword>
<dbReference type="FunFam" id="3.30.200.20:FF:000048">
    <property type="entry name" value="Non-specific serine/threonine protein kinase"/>
    <property type="match status" value="1"/>
</dbReference>
<evidence type="ECO:0000313" key="14">
    <source>
        <dbReference type="EMBL" id="KPI43049.1"/>
    </source>
</evidence>